<dbReference type="OrthoDB" id="46082at2"/>
<sequence>MDGGSEVNKLLNDISVNPWMFVKEYIEYFERIKHRLLKNISNVLDEEREDSIHDMRTSCRRIETIIAFLEGFSKHESSKKADKEVNKIIKISNKSRDYQVHLDLLMKLEGRNNAVTDYFEKKYSKEKEKLRSYLNSLKTSELDNLLENSFSFLVLDFIQNFQINDPYFAKLYIKEFKEVYEEFRSTDRSDDKKLHKIRIKIKNLRYKAEVLRALKSSTLAEEEMFKRTQDILGIHHDLIILKKVLVKKFQEDNILALLKEIDKELVQLKGKIDVEVNEIFKSLYDNISKENL</sequence>
<dbReference type="RefSeq" id="WP_103066027.1">
    <property type="nucleotide sequence ID" value="NZ_AZRL01000001.1"/>
</dbReference>
<dbReference type="PANTHER" id="PTHR39339">
    <property type="entry name" value="SLR1444 PROTEIN"/>
    <property type="match status" value="1"/>
</dbReference>
<dbReference type="InterPro" id="IPR038186">
    <property type="entry name" value="CHAD_dom_sf"/>
</dbReference>
<reference evidence="2 3" key="1">
    <citation type="submission" date="2013-12" db="EMBL/GenBank/DDBJ databases">
        <title>Comparative genomics of Petrotoga isolates.</title>
        <authorList>
            <person name="Nesbo C.L."/>
            <person name="Charchuk R."/>
            <person name="Chow K."/>
        </authorList>
    </citation>
    <scope>NUCLEOTIDE SEQUENCE [LARGE SCALE GENOMIC DNA]</scope>
    <source>
        <strain evidence="2 3">DSM 13574</strain>
    </source>
</reference>
<name>A0A2K1P724_9BACT</name>
<dbReference type="AlphaFoldDB" id="A0A2K1P724"/>
<evidence type="ECO:0000313" key="2">
    <source>
        <dbReference type="EMBL" id="PNR98604.1"/>
    </source>
</evidence>
<protein>
    <recommendedName>
        <fullName evidence="1">CHAD domain-containing protein</fullName>
    </recommendedName>
</protein>
<evidence type="ECO:0000313" key="3">
    <source>
        <dbReference type="Proteomes" id="UP000236434"/>
    </source>
</evidence>
<accession>A0A2K1P724</accession>
<feature type="domain" description="CHAD" evidence="1">
    <location>
        <begin position="18"/>
        <end position="281"/>
    </location>
</feature>
<organism evidence="2 3">
    <name type="scientific">Petrotoga olearia DSM 13574</name>
    <dbReference type="NCBI Taxonomy" id="1122955"/>
    <lineage>
        <taxon>Bacteria</taxon>
        <taxon>Thermotogati</taxon>
        <taxon>Thermotogota</taxon>
        <taxon>Thermotogae</taxon>
        <taxon>Petrotogales</taxon>
        <taxon>Petrotogaceae</taxon>
        <taxon>Petrotoga</taxon>
    </lineage>
</organism>
<proteinExistence type="predicted"/>
<dbReference type="PROSITE" id="PS51708">
    <property type="entry name" value="CHAD"/>
    <property type="match status" value="1"/>
</dbReference>
<gene>
    <name evidence="2" type="ORF">X929_00025</name>
</gene>
<dbReference type="Gene3D" id="1.40.20.10">
    <property type="entry name" value="CHAD domain"/>
    <property type="match status" value="1"/>
</dbReference>
<comment type="caution">
    <text evidence="2">The sequence shown here is derived from an EMBL/GenBank/DDBJ whole genome shotgun (WGS) entry which is preliminary data.</text>
</comment>
<dbReference type="SMART" id="SM00880">
    <property type="entry name" value="CHAD"/>
    <property type="match status" value="1"/>
</dbReference>
<dbReference type="EMBL" id="AZRL01000001">
    <property type="protein sequence ID" value="PNR98604.1"/>
    <property type="molecule type" value="Genomic_DNA"/>
</dbReference>
<dbReference type="Proteomes" id="UP000236434">
    <property type="component" value="Unassembled WGS sequence"/>
</dbReference>
<evidence type="ECO:0000259" key="1">
    <source>
        <dbReference type="PROSITE" id="PS51708"/>
    </source>
</evidence>
<dbReference type="InterPro" id="IPR007899">
    <property type="entry name" value="CHAD_dom"/>
</dbReference>
<dbReference type="Pfam" id="PF05235">
    <property type="entry name" value="CHAD"/>
    <property type="match status" value="1"/>
</dbReference>
<dbReference type="PANTHER" id="PTHR39339:SF1">
    <property type="entry name" value="CHAD DOMAIN-CONTAINING PROTEIN"/>
    <property type="match status" value="1"/>
</dbReference>